<organism evidence="11 12">
    <name type="scientific">Solimonas terrae</name>
    <dbReference type="NCBI Taxonomy" id="1396819"/>
    <lineage>
        <taxon>Bacteria</taxon>
        <taxon>Pseudomonadati</taxon>
        <taxon>Pseudomonadota</taxon>
        <taxon>Gammaproteobacteria</taxon>
        <taxon>Nevskiales</taxon>
        <taxon>Nevskiaceae</taxon>
        <taxon>Solimonas</taxon>
    </lineage>
</organism>
<comment type="catalytic activity">
    <reaction evidence="9">
        <text>S-methyl-5'-thioadenosine + phosphate = 5-(methylsulfanyl)-alpha-D-ribose 1-phosphate + adenine</text>
        <dbReference type="Rhea" id="RHEA:11852"/>
        <dbReference type="ChEBI" id="CHEBI:16708"/>
        <dbReference type="ChEBI" id="CHEBI:17509"/>
        <dbReference type="ChEBI" id="CHEBI:43474"/>
        <dbReference type="ChEBI" id="CHEBI:58533"/>
        <dbReference type="EC" id="2.4.2.28"/>
    </reaction>
    <physiologicalReaction direction="left-to-right" evidence="9">
        <dbReference type="Rhea" id="RHEA:11853"/>
    </physiologicalReaction>
</comment>
<dbReference type="EMBL" id="JAAMOW010000005">
    <property type="protein sequence ID" value="NGY05263.1"/>
    <property type="molecule type" value="Genomic_DNA"/>
</dbReference>
<keyword evidence="12" id="KW-1185">Reference proteome</keyword>
<dbReference type="InterPro" id="IPR011324">
    <property type="entry name" value="Cytotoxic_necrot_fac-like_cat"/>
</dbReference>
<comment type="similarity">
    <text evidence="2 10">Belongs to the purine nucleoside phosphorylase YfiH/LACC1 family.</text>
</comment>
<evidence type="ECO:0000313" key="11">
    <source>
        <dbReference type="EMBL" id="NGY05263.1"/>
    </source>
</evidence>
<evidence type="ECO:0000256" key="7">
    <source>
        <dbReference type="ARBA" id="ARBA00047989"/>
    </source>
</evidence>
<dbReference type="Pfam" id="PF02578">
    <property type="entry name" value="Cu-oxidase_4"/>
    <property type="match status" value="1"/>
</dbReference>
<comment type="catalytic activity">
    <reaction evidence="8">
        <text>adenosine + phosphate = alpha-D-ribose 1-phosphate + adenine</text>
        <dbReference type="Rhea" id="RHEA:27642"/>
        <dbReference type="ChEBI" id="CHEBI:16335"/>
        <dbReference type="ChEBI" id="CHEBI:16708"/>
        <dbReference type="ChEBI" id="CHEBI:43474"/>
        <dbReference type="ChEBI" id="CHEBI:57720"/>
        <dbReference type="EC" id="2.4.2.1"/>
    </reaction>
    <physiologicalReaction direction="left-to-right" evidence="8">
        <dbReference type="Rhea" id="RHEA:27643"/>
    </physiologicalReaction>
</comment>
<evidence type="ECO:0000313" key="12">
    <source>
        <dbReference type="Proteomes" id="UP000472676"/>
    </source>
</evidence>
<dbReference type="Proteomes" id="UP000472676">
    <property type="component" value="Unassembled WGS sequence"/>
</dbReference>
<comment type="catalytic activity">
    <reaction evidence="7">
        <text>adenosine + H2O + H(+) = inosine + NH4(+)</text>
        <dbReference type="Rhea" id="RHEA:24408"/>
        <dbReference type="ChEBI" id="CHEBI:15377"/>
        <dbReference type="ChEBI" id="CHEBI:15378"/>
        <dbReference type="ChEBI" id="CHEBI:16335"/>
        <dbReference type="ChEBI" id="CHEBI:17596"/>
        <dbReference type="ChEBI" id="CHEBI:28938"/>
        <dbReference type="EC" id="3.5.4.4"/>
    </reaction>
    <physiologicalReaction direction="left-to-right" evidence="7">
        <dbReference type="Rhea" id="RHEA:24409"/>
    </physiologicalReaction>
</comment>
<proteinExistence type="inferred from homology"/>
<dbReference type="PANTHER" id="PTHR30616">
    <property type="entry name" value="UNCHARACTERIZED PROTEIN YFIH"/>
    <property type="match status" value="1"/>
</dbReference>
<dbReference type="PANTHER" id="PTHR30616:SF2">
    <property type="entry name" value="PURINE NUCLEOSIDE PHOSPHORYLASE LACC1"/>
    <property type="match status" value="1"/>
</dbReference>
<gene>
    <name evidence="11" type="primary">pgeF</name>
    <name evidence="11" type="ORF">G7Y85_10820</name>
</gene>
<dbReference type="AlphaFoldDB" id="A0A6M2BT28"/>
<keyword evidence="4" id="KW-0479">Metal-binding</keyword>
<protein>
    <recommendedName>
        <fullName evidence="10">Purine nucleoside phosphorylase</fullName>
    </recommendedName>
</protein>
<evidence type="ECO:0000256" key="8">
    <source>
        <dbReference type="ARBA" id="ARBA00048968"/>
    </source>
</evidence>
<dbReference type="GO" id="GO:0017061">
    <property type="term" value="F:S-methyl-5-thioadenosine phosphorylase activity"/>
    <property type="evidence" value="ECO:0007669"/>
    <property type="project" value="UniProtKB-EC"/>
</dbReference>
<sequence length="248" mass="26705">MIEVVAADWPAPPQIHAVQTTRRGGVSREPYDSLNLRSYTDDDSAAVQANRQRLRDELRLPGEPLWLRQVHGTAVVDAARCGAGEPVADASDTTASNVVCAVLTADCLPVLMCADDGSWIGAAHAGWRGLAAGVLEALVARAGLPPPRLMAWFGAAIGPAHFEVGPEVRETFVRAQASAALAFRAGRGDRWYADLYALARLRLQQAGVQRIHGGGLCTYADSARFYSYRRTPDTGRMATLIWRSALPD</sequence>
<evidence type="ECO:0000256" key="1">
    <source>
        <dbReference type="ARBA" id="ARBA00000553"/>
    </source>
</evidence>
<keyword evidence="5" id="KW-0378">Hydrolase</keyword>
<evidence type="ECO:0000256" key="5">
    <source>
        <dbReference type="ARBA" id="ARBA00022801"/>
    </source>
</evidence>
<evidence type="ECO:0000256" key="3">
    <source>
        <dbReference type="ARBA" id="ARBA00022679"/>
    </source>
</evidence>
<accession>A0A6M2BT28</accession>
<keyword evidence="6" id="KW-0862">Zinc</keyword>
<evidence type="ECO:0000256" key="10">
    <source>
        <dbReference type="RuleBase" id="RU361274"/>
    </source>
</evidence>
<dbReference type="InterPro" id="IPR038371">
    <property type="entry name" value="Cu_polyphenol_OxRdtase_sf"/>
</dbReference>
<dbReference type="GO" id="GO:0005507">
    <property type="term" value="F:copper ion binding"/>
    <property type="evidence" value="ECO:0007669"/>
    <property type="project" value="TreeGrafter"/>
</dbReference>
<dbReference type="Gene3D" id="3.60.140.10">
    <property type="entry name" value="CNF1/YfiH-like putative cysteine hydrolases"/>
    <property type="match status" value="1"/>
</dbReference>
<dbReference type="InterPro" id="IPR003730">
    <property type="entry name" value="Cu_polyphenol_OxRdtase"/>
</dbReference>
<dbReference type="CDD" id="cd16833">
    <property type="entry name" value="YfiH"/>
    <property type="match status" value="1"/>
</dbReference>
<dbReference type="SUPFAM" id="SSF64438">
    <property type="entry name" value="CNF1/YfiH-like putative cysteine hydrolases"/>
    <property type="match status" value="1"/>
</dbReference>
<comment type="catalytic activity">
    <reaction evidence="1">
        <text>inosine + phosphate = alpha-D-ribose 1-phosphate + hypoxanthine</text>
        <dbReference type="Rhea" id="RHEA:27646"/>
        <dbReference type="ChEBI" id="CHEBI:17368"/>
        <dbReference type="ChEBI" id="CHEBI:17596"/>
        <dbReference type="ChEBI" id="CHEBI:43474"/>
        <dbReference type="ChEBI" id="CHEBI:57720"/>
        <dbReference type="EC" id="2.4.2.1"/>
    </reaction>
    <physiologicalReaction direction="left-to-right" evidence="1">
        <dbReference type="Rhea" id="RHEA:27647"/>
    </physiologicalReaction>
</comment>
<dbReference type="NCBIfam" id="TIGR00726">
    <property type="entry name" value="peptidoglycan editing factor PgeF"/>
    <property type="match status" value="1"/>
</dbReference>
<name>A0A6M2BT28_9GAMM</name>
<dbReference type="RefSeq" id="WP_166256321.1">
    <property type="nucleotide sequence ID" value="NZ_JAAMOW010000005.1"/>
</dbReference>
<evidence type="ECO:0000256" key="2">
    <source>
        <dbReference type="ARBA" id="ARBA00007353"/>
    </source>
</evidence>
<keyword evidence="3" id="KW-0808">Transferase</keyword>
<evidence type="ECO:0000256" key="9">
    <source>
        <dbReference type="ARBA" id="ARBA00049893"/>
    </source>
</evidence>
<reference evidence="11 12" key="1">
    <citation type="journal article" date="2014" name="Int. J. Syst. Evol. Microbiol.">
        <title>Solimonas terrae sp. nov., isolated from soil.</title>
        <authorList>
            <person name="Kim S.J."/>
            <person name="Moon J.Y."/>
            <person name="Weon H.Y."/>
            <person name="Ahn J.H."/>
            <person name="Chen W.M."/>
            <person name="Kwon S.W."/>
        </authorList>
    </citation>
    <scope>NUCLEOTIDE SEQUENCE [LARGE SCALE GENOMIC DNA]</scope>
    <source>
        <strain evidence="11 12">KIS83-12</strain>
    </source>
</reference>
<evidence type="ECO:0000256" key="4">
    <source>
        <dbReference type="ARBA" id="ARBA00022723"/>
    </source>
</evidence>
<comment type="caution">
    <text evidence="11">The sequence shown here is derived from an EMBL/GenBank/DDBJ whole genome shotgun (WGS) entry which is preliminary data.</text>
</comment>
<evidence type="ECO:0000256" key="6">
    <source>
        <dbReference type="ARBA" id="ARBA00022833"/>
    </source>
</evidence>
<dbReference type="GO" id="GO:0016787">
    <property type="term" value="F:hydrolase activity"/>
    <property type="evidence" value="ECO:0007669"/>
    <property type="project" value="UniProtKB-KW"/>
</dbReference>